<feature type="transmembrane region" description="Helical" evidence="7">
    <location>
        <begin position="140"/>
        <end position="162"/>
    </location>
</feature>
<dbReference type="GO" id="GO:0005886">
    <property type="term" value="C:plasma membrane"/>
    <property type="evidence" value="ECO:0007669"/>
    <property type="project" value="UniProtKB-SubCell"/>
</dbReference>
<keyword evidence="5 7" id="KW-1133">Transmembrane helix</keyword>
<feature type="transmembrane region" description="Helical" evidence="7">
    <location>
        <begin position="67"/>
        <end position="89"/>
    </location>
</feature>
<reference evidence="8 10" key="1">
    <citation type="submission" date="2019-03" db="EMBL/GenBank/DDBJ databases">
        <title>Genomic Encyclopedia of Type Strains, Phase IV (KMG-IV): sequencing the most valuable type-strain genomes for metagenomic binning, comparative biology and taxonomic classification.</title>
        <authorList>
            <person name="Goeker M."/>
        </authorList>
    </citation>
    <scope>NUCLEOTIDE SEQUENCE [LARGE SCALE GENOMIC DNA]</scope>
    <source>
        <strain evidence="8 10">DSM 17474</strain>
    </source>
</reference>
<organism evidence="9 11">
    <name type="scientific">Uruburuella suis</name>
    <dbReference type="NCBI Taxonomy" id="252130"/>
    <lineage>
        <taxon>Bacteria</taxon>
        <taxon>Pseudomonadati</taxon>
        <taxon>Pseudomonadota</taxon>
        <taxon>Betaproteobacteria</taxon>
        <taxon>Neisseriales</taxon>
        <taxon>Neisseriaceae</taxon>
        <taxon>Uruburuella</taxon>
    </lineage>
</organism>
<evidence type="ECO:0000256" key="2">
    <source>
        <dbReference type="ARBA" id="ARBA00022448"/>
    </source>
</evidence>
<evidence type="ECO:0000313" key="10">
    <source>
        <dbReference type="Proteomes" id="UP000294721"/>
    </source>
</evidence>
<dbReference type="InterPro" id="IPR002751">
    <property type="entry name" value="CbiM/NikMN"/>
</dbReference>
<name>A0AAE9GZH6_9NEIS</name>
<dbReference type="Proteomes" id="UP000294721">
    <property type="component" value="Unassembled WGS sequence"/>
</dbReference>
<dbReference type="EMBL" id="CP091507">
    <property type="protein sequence ID" value="UOO78399.1"/>
    <property type="molecule type" value="Genomic_DNA"/>
</dbReference>
<keyword evidence="6 7" id="KW-0472">Membrane</keyword>
<keyword evidence="4 7" id="KW-0812">Transmembrane</keyword>
<comment type="subcellular location">
    <subcellularLocation>
        <location evidence="1">Cell membrane</location>
        <topology evidence="1">Multi-pass membrane protein</topology>
    </subcellularLocation>
</comment>
<evidence type="ECO:0000313" key="9">
    <source>
        <dbReference type="EMBL" id="UOO78399.1"/>
    </source>
</evidence>
<dbReference type="GO" id="GO:0000041">
    <property type="term" value="P:transition metal ion transport"/>
    <property type="evidence" value="ECO:0007669"/>
    <property type="project" value="InterPro"/>
</dbReference>
<evidence type="ECO:0000313" key="11">
    <source>
        <dbReference type="Proteomes" id="UP000829756"/>
    </source>
</evidence>
<dbReference type="Proteomes" id="UP000829756">
    <property type="component" value="Chromosome"/>
</dbReference>
<proteinExistence type="predicted"/>
<dbReference type="EMBL" id="SLXE01000001">
    <property type="protein sequence ID" value="TCP10484.1"/>
    <property type="molecule type" value="Genomic_DNA"/>
</dbReference>
<evidence type="ECO:0000313" key="8">
    <source>
        <dbReference type="EMBL" id="TCP10484.1"/>
    </source>
</evidence>
<accession>A0AAE9GZH6</accession>
<evidence type="ECO:0000256" key="3">
    <source>
        <dbReference type="ARBA" id="ARBA00022475"/>
    </source>
</evidence>
<reference evidence="9" key="3">
    <citation type="journal article" date="2022" name="Res Sq">
        <title>Evolution of multicellular longitudinally dividing oral cavity symbionts (Neisseriaceae).</title>
        <authorList>
            <person name="Nyongesa S."/>
            <person name="Weber P."/>
            <person name="Bernet E."/>
            <person name="Pullido F."/>
            <person name="Nieckarz M."/>
            <person name="Delaby M."/>
            <person name="Nieves C."/>
            <person name="Viehboeck T."/>
            <person name="Krause N."/>
            <person name="Rivera-Millot A."/>
            <person name="Nakamura A."/>
            <person name="Vischer N."/>
            <person name="VanNieuwenhze M."/>
            <person name="Brun Y."/>
            <person name="Cava F."/>
            <person name="Bulgheresi S."/>
            <person name="Veyrier F."/>
        </authorList>
    </citation>
    <scope>NUCLEOTIDE SEQUENCE</scope>
    <source>
        <strain evidence="9">1258/02</strain>
    </source>
</reference>
<dbReference type="KEGG" id="usu:LVJ78_06635"/>
<keyword evidence="2" id="KW-0813">Transport</keyword>
<sequence length="229" mass="24432">MNFLAAWFPLPLALVAHVVLLALLAGCAKPAWRALRSHGAAAAAAALLLAVLWGLHAELSSGQLAGLTYHLLGISLITLMLGAPAALWLGTLMLLPYTWLLHGSSNLNIISLNALVLLLPAIIINVLIRCVGRKLPPNIFIYIFVNGFLAAAAGMLATGALLSGLLQAASVYPAEVLWHSAFPVFFLLSWGEAFLSGLFAAIFVALAPQLLATYDDAHYLQPRHQIWKS</sequence>
<evidence type="ECO:0000256" key="7">
    <source>
        <dbReference type="SAM" id="Phobius"/>
    </source>
</evidence>
<evidence type="ECO:0000256" key="5">
    <source>
        <dbReference type="ARBA" id="ARBA00022989"/>
    </source>
</evidence>
<dbReference type="AlphaFoldDB" id="A0AAE9GZH6"/>
<evidence type="ECO:0000256" key="4">
    <source>
        <dbReference type="ARBA" id="ARBA00022692"/>
    </source>
</evidence>
<keyword evidence="10" id="KW-1185">Reference proteome</keyword>
<feature type="transmembrane region" description="Helical" evidence="7">
    <location>
        <begin position="37"/>
        <end position="55"/>
    </location>
</feature>
<feature type="transmembrane region" description="Helical" evidence="7">
    <location>
        <begin position="109"/>
        <end position="128"/>
    </location>
</feature>
<dbReference type="Pfam" id="PF01891">
    <property type="entry name" value="CbiM"/>
    <property type="match status" value="1"/>
</dbReference>
<evidence type="ECO:0000256" key="1">
    <source>
        <dbReference type="ARBA" id="ARBA00004651"/>
    </source>
</evidence>
<gene>
    <name evidence="8" type="ORF">EV680_101149</name>
    <name evidence="9" type="ORF">LVJ78_06635</name>
</gene>
<feature type="transmembrane region" description="Helical" evidence="7">
    <location>
        <begin position="182"/>
        <end position="206"/>
    </location>
</feature>
<dbReference type="RefSeq" id="WP_132952172.1">
    <property type="nucleotide sequence ID" value="NZ_CALJUB010000169.1"/>
</dbReference>
<dbReference type="Gene3D" id="1.10.1760.20">
    <property type="match status" value="1"/>
</dbReference>
<keyword evidence="3" id="KW-1003">Cell membrane</keyword>
<reference evidence="9" key="2">
    <citation type="submission" date="2021-12" db="EMBL/GenBank/DDBJ databases">
        <authorList>
            <person name="Veyrier F.J."/>
        </authorList>
    </citation>
    <scope>NUCLEOTIDE SEQUENCE</scope>
    <source>
        <strain evidence="9">1258/02</strain>
    </source>
</reference>
<evidence type="ECO:0000256" key="6">
    <source>
        <dbReference type="ARBA" id="ARBA00023136"/>
    </source>
</evidence>
<protein>
    <submittedName>
        <fullName evidence="9">Energy-coupling factor ABC transporter permease</fullName>
    </submittedName>
    <submittedName>
        <fullName evidence="8">Membrane protein</fullName>
    </submittedName>
</protein>